<dbReference type="AlphaFoldDB" id="A0A915CJF5"/>
<evidence type="ECO:0000313" key="2">
    <source>
        <dbReference type="WBParaSite" id="PgR243_g004_t03"/>
    </source>
</evidence>
<organism evidence="1 2">
    <name type="scientific">Parascaris univalens</name>
    <name type="common">Nematode worm</name>
    <dbReference type="NCBI Taxonomy" id="6257"/>
    <lineage>
        <taxon>Eukaryota</taxon>
        <taxon>Metazoa</taxon>
        <taxon>Ecdysozoa</taxon>
        <taxon>Nematoda</taxon>
        <taxon>Chromadorea</taxon>
        <taxon>Rhabditida</taxon>
        <taxon>Spirurina</taxon>
        <taxon>Ascaridomorpha</taxon>
        <taxon>Ascaridoidea</taxon>
        <taxon>Ascarididae</taxon>
        <taxon>Parascaris</taxon>
    </lineage>
</organism>
<sequence length="345" mass="40215">LAQCSMTLSFAETYRKSICRYKYNIDRIANKYVKAAAVNNVVFRVRTMKVEFESTLDELTEENYRNAEQTSLAILKENQFGNAHISAPSLADLPVEHAKLCRRLNNDFEKKYANNAFKAIPLMDVTNFLPLACIRRKKKVKKDAIGRMRQVELTEQHRIIDYRIHKTGHLVRRLTKLDKKLIIKCSKVPERPLTGSGNLFFRMYLNSDQESIRSGVVGLSFFKPAVQSSLPKRLRGLKMLALPAVDDKIRGMLDFPSTSRAIQKGNINKKMTKRVAERRIHGEVVEDGEDWYDRVSRWQQDVVRRTKSKDFEEDLTTEMFDRHYRQKLCRARRSNELMERGCVFD</sequence>
<protein>
    <submittedName>
        <fullName evidence="2">Uncharacterized protein</fullName>
    </submittedName>
</protein>
<dbReference type="WBParaSite" id="PgR243_g004_t03">
    <property type="protein sequence ID" value="PgR243_g004_t03"/>
    <property type="gene ID" value="PgR243_g004"/>
</dbReference>
<keyword evidence="1" id="KW-1185">Reference proteome</keyword>
<reference evidence="2" key="1">
    <citation type="submission" date="2022-11" db="UniProtKB">
        <authorList>
            <consortium name="WormBaseParasite"/>
        </authorList>
    </citation>
    <scope>IDENTIFICATION</scope>
</reference>
<proteinExistence type="predicted"/>
<accession>A0A915CJF5</accession>
<name>A0A915CJF5_PARUN</name>
<dbReference type="Proteomes" id="UP000887569">
    <property type="component" value="Unplaced"/>
</dbReference>
<evidence type="ECO:0000313" key="1">
    <source>
        <dbReference type="Proteomes" id="UP000887569"/>
    </source>
</evidence>